<accession>A0A7R9QHU9</accession>
<name>A0A7R9QHU9_9ACAR</name>
<keyword evidence="4" id="KW-1185">Reference proteome</keyword>
<feature type="region of interest" description="Disordered" evidence="1">
    <location>
        <begin position="293"/>
        <end position="333"/>
    </location>
</feature>
<dbReference type="AlphaFoldDB" id="A0A7R9QHU9"/>
<feature type="compositionally biased region" description="Polar residues" evidence="1">
    <location>
        <begin position="186"/>
        <end position="215"/>
    </location>
</feature>
<feature type="compositionally biased region" description="Polar residues" evidence="1">
    <location>
        <begin position="493"/>
        <end position="508"/>
    </location>
</feature>
<gene>
    <name evidence="3" type="ORF">ONB1V03_LOCUS5651</name>
</gene>
<organism evidence="3">
    <name type="scientific">Oppiella nova</name>
    <dbReference type="NCBI Taxonomy" id="334625"/>
    <lineage>
        <taxon>Eukaryota</taxon>
        <taxon>Metazoa</taxon>
        <taxon>Ecdysozoa</taxon>
        <taxon>Arthropoda</taxon>
        <taxon>Chelicerata</taxon>
        <taxon>Arachnida</taxon>
        <taxon>Acari</taxon>
        <taxon>Acariformes</taxon>
        <taxon>Sarcoptiformes</taxon>
        <taxon>Oribatida</taxon>
        <taxon>Brachypylina</taxon>
        <taxon>Oppioidea</taxon>
        <taxon>Oppiidae</taxon>
        <taxon>Oppiella</taxon>
    </lineage>
</organism>
<sequence>MIPMIPYIFCRILRDTMEDFVVFHIDVNYDNSLSKSPQLQYQKQSKIIDNDSDSLPIPWIAAIIINAILVFLFIAFVIYCYWKNKKRRQRIRNPDKESLFSGKSSKHSVQEVQKDVMDNKNETTKENIFNIESEHKRLTESDNNDETVDNSGDKTRKTSIKSPMTKVQSVTRLSGGARGSVHDINPTGNHYNPTDSPSVSKFTDQLNDSVPNQPQYKAKHEDQVENHMLETLTEIDDDNYVENSDSDYKSSDQQIESKHEQKVNSPSKSRKSSPTQQMPSTAISTASNIMTKAKGFGHSSPQKSVSPDRVVRSPGSSHSSHSAAVQTSPNNSWANIPGAVIDENDNYFDERGVNLRVDSERKYFLYIIKDVNPFTKKECIGRITLPARGRMTLEQLRNYLLQSNDETIRNCAKRKFKFLSESYRLVVMNESFTPVDQVYQTQGIFIKFNAGTDSVPFGYRSKNKIRAANALKGNDNYESNRLQINTVSHNTRTMSQKTDSVYGSTSRSIPRKTSIYGSYGSTYGSTPRNNPKPSSIYGSTSKTSDKTRYGFDRNTNQRDERSYAMDRTPRRRDDRVYRIYDNFSSIFDNHPNGVPTSVPPKSDQTLPQNTTPIAAASLDSLCDNPGCYNKPLLKCYICSKVFASICYDGYYADCYTFGTLVCADLMSRMYSSRRRQAIRS</sequence>
<proteinExistence type="predicted"/>
<feature type="compositionally biased region" description="Polar residues" evidence="1">
    <location>
        <begin position="527"/>
        <end position="542"/>
    </location>
</feature>
<feature type="transmembrane region" description="Helical" evidence="2">
    <location>
        <begin position="59"/>
        <end position="82"/>
    </location>
</feature>
<keyword evidence="2" id="KW-0472">Membrane</keyword>
<feature type="compositionally biased region" description="Basic and acidic residues" evidence="1">
    <location>
        <begin position="116"/>
        <end position="125"/>
    </location>
</feature>
<evidence type="ECO:0000256" key="1">
    <source>
        <dbReference type="SAM" id="MobiDB-lite"/>
    </source>
</evidence>
<feature type="compositionally biased region" description="Basic and acidic residues" evidence="1">
    <location>
        <begin position="543"/>
        <end position="570"/>
    </location>
</feature>
<evidence type="ECO:0000313" key="4">
    <source>
        <dbReference type="Proteomes" id="UP000728032"/>
    </source>
</evidence>
<dbReference type="OrthoDB" id="6509882at2759"/>
<feature type="compositionally biased region" description="Polar residues" evidence="1">
    <location>
        <begin position="160"/>
        <end position="172"/>
    </location>
</feature>
<evidence type="ECO:0000313" key="3">
    <source>
        <dbReference type="EMBL" id="CAD7646294.1"/>
    </source>
</evidence>
<feature type="compositionally biased region" description="Low complexity" evidence="1">
    <location>
        <begin position="513"/>
        <end position="526"/>
    </location>
</feature>
<feature type="compositionally biased region" description="Basic and acidic residues" evidence="1">
    <location>
        <begin position="218"/>
        <end position="228"/>
    </location>
</feature>
<dbReference type="Proteomes" id="UP000728032">
    <property type="component" value="Unassembled WGS sequence"/>
</dbReference>
<feature type="region of interest" description="Disordered" evidence="1">
    <location>
        <begin position="493"/>
        <end position="570"/>
    </location>
</feature>
<feature type="compositionally biased region" description="Polar residues" evidence="1">
    <location>
        <begin position="263"/>
        <end position="281"/>
    </location>
</feature>
<feature type="region of interest" description="Disordered" evidence="1">
    <location>
        <begin position="116"/>
        <end position="281"/>
    </location>
</feature>
<keyword evidence="2" id="KW-1133">Transmembrane helix</keyword>
<keyword evidence="2" id="KW-0812">Transmembrane</keyword>
<dbReference type="EMBL" id="CAJPVJ010002321">
    <property type="protein sequence ID" value="CAG2166124.1"/>
    <property type="molecule type" value="Genomic_DNA"/>
</dbReference>
<evidence type="ECO:0000256" key="2">
    <source>
        <dbReference type="SAM" id="Phobius"/>
    </source>
</evidence>
<reference evidence="3" key="1">
    <citation type="submission" date="2020-11" db="EMBL/GenBank/DDBJ databases">
        <authorList>
            <person name="Tran Van P."/>
        </authorList>
    </citation>
    <scope>NUCLEOTIDE SEQUENCE</scope>
</reference>
<feature type="compositionally biased region" description="Basic and acidic residues" evidence="1">
    <location>
        <begin position="246"/>
        <end position="262"/>
    </location>
</feature>
<dbReference type="EMBL" id="OC917146">
    <property type="protein sequence ID" value="CAD7646294.1"/>
    <property type="molecule type" value="Genomic_DNA"/>
</dbReference>
<protein>
    <submittedName>
        <fullName evidence="3">Uncharacterized protein</fullName>
    </submittedName>
</protein>